<feature type="region of interest" description="Disordered" evidence="7">
    <location>
        <begin position="117"/>
        <end position="149"/>
    </location>
</feature>
<comment type="function">
    <text evidence="6">Accessory subunit of the DNA polymerase alpha complex (also known as the alpha DNA polymerase-primase complex) which plays an essential role in the initiation of DNA synthesis.</text>
</comment>
<accession>A0AAN9ZAM1</accession>
<dbReference type="EMBL" id="JAZDUA010000090">
    <property type="protein sequence ID" value="KAK7868634.1"/>
    <property type="molecule type" value="Genomic_DNA"/>
</dbReference>
<evidence type="ECO:0000256" key="7">
    <source>
        <dbReference type="SAM" id="MobiDB-lite"/>
    </source>
</evidence>
<keyword evidence="5 6" id="KW-0539">Nucleus</keyword>
<dbReference type="PANTHER" id="PTHR23061:SF12">
    <property type="entry name" value="DNA POLYMERASE ALPHA SUBUNIT B"/>
    <property type="match status" value="1"/>
</dbReference>
<dbReference type="Gene3D" id="1.10.8.530">
    <property type="entry name" value="DNA polymerase alpha-primase, subunit B, N-terminal domain"/>
    <property type="match status" value="1"/>
</dbReference>
<feature type="domain" description="DNA polymerase alpha subunit B N-terminal" evidence="9">
    <location>
        <begin position="5"/>
        <end position="70"/>
    </location>
</feature>
<evidence type="ECO:0000256" key="5">
    <source>
        <dbReference type="ARBA" id="ARBA00023242"/>
    </source>
</evidence>
<evidence type="ECO:0000256" key="3">
    <source>
        <dbReference type="ARBA" id="ARBA00018596"/>
    </source>
</evidence>
<evidence type="ECO:0000256" key="6">
    <source>
        <dbReference type="PIRNR" id="PIRNR018300"/>
    </source>
</evidence>
<reference evidence="11 12" key="1">
    <citation type="submission" date="2024-03" db="EMBL/GenBank/DDBJ databases">
        <title>The genome assembly and annotation of the cricket Gryllus longicercus Weissman &amp; Gray.</title>
        <authorList>
            <person name="Szrajer S."/>
            <person name="Gray D."/>
            <person name="Ylla G."/>
        </authorList>
    </citation>
    <scope>NUCLEOTIDE SEQUENCE [LARGE SCALE GENOMIC DNA]</scope>
    <source>
        <strain evidence="11">DAG 2021-001</strain>
        <tissue evidence="11">Whole body minus gut</tissue>
    </source>
</reference>
<evidence type="ECO:0000256" key="1">
    <source>
        <dbReference type="ARBA" id="ARBA00004123"/>
    </source>
</evidence>
<dbReference type="InterPro" id="IPR043034">
    <property type="entry name" value="DNA_pol_alpha_B_N_sf"/>
</dbReference>
<dbReference type="AlphaFoldDB" id="A0AAN9ZAM1"/>
<gene>
    <name evidence="11" type="ORF">R5R35_008442</name>
</gene>
<evidence type="ECO:0000259" key="8">
    <source>
        <dbReference type="Pfam" id="PF04042"/>
    </source>
</evidence>
<sequence length="578" mass="63738">MVSRDELKEHFSNMGASLTDVTLHKCEELCLAYSVDEEELAETWMAYSCSKSLDIDPTVDALNQMERAEFGNRKKAASVPLTPSSNASLVVYNSALADDSFEDDILTSYSATPKAKNAHKKISNTPDHRSSPRVIFSPASFSPNVSTPSARYATRKNSGAVLATFGSAEKANWYSSTPYLPSVKIVSSVPSDSCYMFDTLRERATLHEDNMKFLTKVLCSKAGISDILDMTQIHMDVFESCGRVCYTTGSSLSDKNVCLESLPGLHKSCIVPMDVKEVSKLSLFPGQVVAIKATNPTRSQLVVKDIISDATMPLSDEPLHLPVKDGALQVVIVSGPYTPTDTMTYQPFEDFVDYLKKHRPHVAILIGPFVSADHTHVKDGLLAETFESFFEKQVDNLMQSVAGLQMQVILVSSACDVHHHPVFPTPAYTLKKNYANLHLLGDPCVLDVDGLKIGVTSVDVLKHIGNEEIVNAAYSQDRLGRIAKHILMQNNFYPLYPPNESLNLDTKLWYDYCHLQFTPHILVLPSDLRAFIKEAFGCVLVNPEHLAKGLVGGSFARLEIKAVEKWNPSCVAGQIVKI</sequence>
<dbReference type="InterPro" id="IPR007185">
    <property type="entry name" value="DNA_pol_a/d/e_bsu"/>
</dbReference>
<evidence type="ECO:0000259" key="9">
    <source>
        <dbReference type="Pfam" id="PF08418"/>
    </source>
</evidence>
<evidence type="ECO:0000259" key="10">
    <source>
        <dbReference type="Pfam" id="PF22062"/>
    </source>
</evidence>
<comment type="similarity">
    <text evidence="2 6">Belongs to the DNA polymerase alpha subunit B family.</text>
</comment>
<dbReference type="GO" id="GO:0005658">
    <property type="term" value="C:alpha DNA polymerase:primase complex"/>
    <property type="evidence" value="ECO:0007669"/>
    <property type="project" value="TreeGrafter"/>
</dbReference>
<evidence type="ECO:0000313" key="11">
    <source>
        <dbReference type="EMBL" id="KAK7868634.1"/>
    </source>
</evidence>
<feature type="domain" description="DNA polymerase alpha/delta/epsilon subunit B" evidence="8">
    <location>
        <begin position="330"/>
        <end position="533"/>
    </location>
</feature>
<dbReference type="InterPro" id="IPR016722">
    <property type="entry name" value="DNA_pol_alpha_bsu"/>
</dbReference>
<evidence type="ECO:0000256" key="4">
    <source>
        <dbReference type="ARBA" id="ARBA00022705"/>
    </source>
</evidence>
<dbReference type="Pfam" id="PF04042">
    <property type="entry name" value="DNA_pol_E_B"/>
    <property type="match status" value="1"/>
</dbReference>
<dbReference type="Gene3D" id="3.60.21.60">
    <property type="match status" value="2"/>
</dbReference>
<keyword evidence="12" id="KW-1185">Reference proteome</keyword>
<protein>
    <recommendedName>
        <fullName evidence="3 6">DNA polymerase alpha subunit B</fullName>
    </recommendedName>
</protein>
<comment type="subcellular location">
    <subcellularLocation>
        <location evidence="1 6">Nucleus</location>
    </subcellularLocation>
</comment>
<evidence type="ECO:0000313" key="12">
    <source>
        <dbReference type="Proteomes" id="UP001378592"/>
    </source>
</evidence>
<dbReference type="Proteomes" id="UP001378592">
    <property type="component" value="Unassembled WGS sequence"/>
</dbReference>
<feature type="domain" description="DNA polymerase alpha subunit B OB" evidence="10">
    <location>
        <begin position="212"/>
        <end position="307"/>
    </location>
</feature>
<dbReference type="GO" id="GO:0006270">
    <property type="term" value="P:DNA replication initiation"/>
    <property type="evidence" value="ECO:0007669"/>
    <property type="project" value="TreeGrafter"/>
</dbReference>
<comment type="caution">
    <text evidence="11">The sequence shown here is derived from an EMBL/GenBank/DDBJ whole genome shotgun (WGS) entry which is preliminary data.</text>
</comment>
<evidence type="ECO:0000256" key="2">
    <source>
        <dbReference type="ARBA" id="ARBA00007299"/>
    </source>
</evidence>
<dbReference type="Pfam" id="PF22062">
    <property type="entry name" value="OB_DPOA2"/>
    <property type="match status" value="1"/>
</dbReference>
<keyword evidence="4 6" id="KW-0235">DNA replication</keyword>
<dbReference type="Pfam" id="PF08418">
    <property type="entry name" value="Pol_alpha_B_N"/>
    <property type="match status" value="1"/>
</dbReference>
<dbReference type="PANTHER" id="PTHR23061">
    <property type="entry name" value="DNA POLYMERASE 2 ALPHA 70 KDA SUBUNIT"/>
    <property type="match status" value="1"/>
</dbReference>
<proteinExistence type="inferred from homology"/>
<dbReference type="PIRSF" id="PIRSF018300">
    <property type="entry name" value="DNA_pol_alph_2"/>
    <property type="match status" value="1"/>
</dbReference>
<dbReference type="InterPro" id="IPR013627">
    <property type="entry name" value="Pol_alpha_B_N"/>
</dbReference>
<dbReference type="GO" id="GO:0003677">
    <property type="term" value="F:DNA binding"/>
    <property type="evidence" value="ECO:0007669"/>
    <property type="project" value="InterPro"/>
</dbReference>
<feature type="compositionally biased region" description="Polar residues" evidence="7">
    <location>
        <begin position="139"/>
        <end position="149"/>
    </location>
</feature>
<dbReference type="InterPro" id="IPR054300">
    <property type="entry name" value="OB_DPOA2"/>
</dbReference>
<name>A0AAN9ZAM1_9ORTH</name>
<organism evidence="11 12">
    <name type="scientific">Gryllus longicercus</name>
    <dbReference type="NCBI Taxonomy" id="2509291"/>
    <lineage>
        <taxon>Eukaryota</taxon>
        <taxon>Metazoa</taxon>
        <taxon>Ecdysozoa</taxon>
        <taxon>Arthropoda</taxon>
        <taxon>Hexapoda</taxon>
        <taxon>Insecta</taxon>
        <taxon>Pterygota</taxon>
        <taxon>Neoptera</taxon>
        <taxon>Polyneoptera</taxon>
        <taxon>Orthoptera</taxon>
        <taxon>Ensifera</taxon>
        <taxon>Gryllidea</taxon>
        <taxon>Grylloidea</taxon>
        <taxon>Gryllidae</taxon>
        <taxon>Gryllinae</taxon>
        <taxon>Gryllus</taxon>
    </lineage>
</organism>